<dbReference type="Gene3D" id="3.40.50.300">
    <property type="entry name" value="P-loop containing nucleotide triphosphate hydrolases"/>
    <property type="match status" value="1"/>
</dbReference>
<evidence type="ECO:0000256" key="1">
    <source>
        <dbReference type="ARBA" id="ARBA00022741"/>
    </source>
</evidence>
<dbReference type="InterPro" id="IPR027417">
    <property type="entry name" value="P-loop_NTPase"/>
</dbReference>
<dbReference type="GO" id="GO:0005524">
    <property type="term" value="F:ATP binding"/>
    <property type="evidence" value="ECO:0007669"/>
    <property type="project" value="UniProtKB-KW"/>
</dbReference>
<evidence type="ECO:0000313" key="4">
    <source>
        <dbReference type="EMBL" id="WXB05815.1"/>
    </source>
</evidence>
<dbReference type="PROSITE" id="PS50893">
    <property type="entry name" value="ABC_TRANSPORTER_2"/>
    <property type="match status" value="1"/>
</dbReference>
<dbReference type="PANTHER" id="PTHR43158">
    <property type="entry name" value="SKFA PEPTIDE EXPORT ATP-BINDING PROTEIN SKFE"/>
    <property type="match status" value="1"/>
</dbReference>
<evidence type="ECO:0000256" key="2">
    <source>
        <dbReference type="ARBA" id="ARBA00022840"/>
    </source>
</evidence>
<keyword evidence="2 4" id="KW-0067">ATP-binding</keyword>
<organism evidence="4 5">
    <name type="scientific">Pendulispora rubella</name>
    <dbReference type="NCBI Taxonomy" id="2741070"/>
    <lineage>
        <taxon>Bacteria</taxon>
        <taxon>Pseudomonadati</taxon>
        <taxon>Myxococcota</taxon>
        <taxon>Myxococcia</taxon>
        <taxon>Myxococcales</taxon>
        <taxon>Sorangiineae</taxon>
        <taxon>Pendulisporaceae</taxon>
        <taxon>Pendulispora</taxon>
    </lineage>
</organism>
<dbReference type="Proteomes" id="UP001374803">
    <property type="component" value="Chromosome"/>
</dbReference>
<proteinExistence type="predicted"/>
<keyword evidence="5" id="KW-1185">Reference proteome</keyword>
<feature type="domain" description="ABC transporter" evidence="3">
    <location>
        <begin position="8"/>
        <end position="250"/>
    </location>
</feature>
<gene>
    <name evidence="4" type="ORF">LVJ94_00875</name>
</gene>
<dbReference type="SUPFAM" id="SSF52540">
    <property type="entry name" value="P-loop containing nucleoside triphosphate hydrolases"/>
    <property type="match status" value="1"/>
</dbReference>
<dbReference type="RefSeq" id="WP_394835463.1">
    <property type="nucleotide sequence ID" value="NZ_CP089929.1"/>
</dbReference>
<dbReference type="InterPro" id="IPR003593">
    <property type="entry name" value="AAA+_ATPase"/>
</dbReference>
<name>A0ABZ2L629_9BACT</name>
<accession>A0ABZ2L629</accession>
<dbReference type="PANTHER" id="PTHR43158:SF2">
    <property type="entry name" value="SKFA PEPTIDE EXPORT ATP-BINDING PROTEIN SKFE"/>
    <property type="match status" value="1"/>
</dbReference>
<evidence type="ECO:0000259" key="3">
    <source>
        <dbReference type="PROSITE" id="PS50893"/>
    </source>
</evidence>
<keyword evidence="1" id="KW-0547">Nucleotide-binding</keyword>
<sequence length="265" mass="29569">MTTDVPLIEIENAEVYRGDTRVFEDLSLRIAQGRHTAILGPNGAGKSTLLRLLSREIYPVHREGSSVRILGHDRWDVFELRRQLGLVSHELQMQYTRSVRGLDVVLSGFFSSVGIGYHSHLNPTAEQRARARSVLEQLGATALAQKAIGEMSSGEQRRCLLGRALVHDPACLVLDEPTASLDLKAKFELIAAIRQLVHQGRTLVLVTHHVDEIPPEVERVVLLRSGRVVADGKKEDILTSERLSALFETKMHLAEQRGFFYAIPD</sequence>
<evidence type="ECO:0000313" key="5">
    <source>
        <dbReference type="Proteomes" id="UP001374803"/>
    </source>
</evidence>
<dbReference type="SMART" id="SM00382">
    <property type="entry name" value="AAA"/>
    <property type="match status" value="1"/>
</dbReference>
<protein>
    <submittedName>
        <fullName evidence="4">ATP-binding cassette domain-containing protein</fullName>
    </submittedName>
</protein>
<dbReference type="EMBL" id="CP089983">
    <property type="protein sequence ID" value="WXB05815.1"/>
    <property type="molecule type" value="Genomic_DNA"/>
</dbReference>
<dbReference type="Pfam" id="PF00005">
    <property type="entry name" value="ABC_tran"/>
    <property type="match status" value="1"/>
</dbReference>
<dbReference type="InterPro" id="IPR003439">
    <property type="entry name" value="ABC_transporter-like_ATP-bd"/>
</dbReference>
<reference evidence="4" key="1">
    <citation type="submission" date="2021-12" db="EMBL/GenBank/DDBJ databases">
        <title>Discovery of the Pendulisporaceae a myxobacterial family with distinct sporulation behavior and unique specialized metabolism.</title>
        <authorList>
            <person name="Garcia R."/>
            <person name="Popoff A."/>
            <person name="Bader C.D."/>
            <person name="Loehr J."/>
            <person name="Walesch S."/>
            <person name="Walt C."/>
            <person name="Boldt J."/>
            <person name="Bunk B."/>
            <person name="Haeckl F.J.F.P.J."/>
            <person name="Gunesch A.P."/>
            <person name="Birkelbach J."/>
            <person name="Nuebel U."/>
            <person name="Pietschmann T."/>
            <person name="Bach T."/>
            <person name="Mueller R."/>
        </authorList>
    </citation>
    <scope>NUCLEOTIDE SEQUENCE</scope>
    <source>
        <strain evidence="4">MSr11367</strain>
    </source>
</reference>